<evidence type="ECO:0000313" key="4">
    <source>
        <dbReference type="Proteomes" id="UP000195781"/>
    </source>
</evidence>
<dbReference type="EMBL" id="NFIE01000004">
    <property type="protein sequence ID" value="OUN89340.1"/>
    <property type="molecule type" value="Genomic_DNA"/>
</dbReference>
<accession>A0A1Y3Y4W2</accession>
<feature type="domain" description="Zinc-ribbon" evidence="2">
    <location>
        <begin position="2"/>
        <end position="23"/>
    </location>
</feature>
<organism evidence="3 4">
    <name type="scientific">[Collinsella] massiliensis</name>
    <dbReference type="NCBI Taxonomy" id="1232426"/>
    <lineage>
        <taxon>Bacteria</taxon>
        <taxon>Bacillati</taxon>
        <taxon>Actinomycetota</taxon>
        <taxon>Coriobacteriia</taxon>
        <taxon>Coriobacteriales</taxon>
        <taxon>Coriobacteriaceae</taxon>
        <taxon>Enorma</taxon>
    </lineage>
</organism>
<dbReference type="InterPro" id="IPR026870">
    <property type="entry name" value="Zinc_ribbon_dom"/>
</dbReference>
<dbReference type="OrthoDB" id="3193439at2"/>
<feature type="region of interest" description="Disordered" evidence="1">
    <location>
        <begin position="28"/>
        <end position="53"/>
    </location>
</feature>
<gene>
    <name evidence="3" type="ORF">B5G02_02350</name>
</gene>
<dbReference type="AlphaFoldDB" id="A0A1Y3Y4W2"/>
<dbReference type="Pfam" id="PF13240">
    <property type="entry name" value="Zn_Ribbon_1"/>
    <property type="match status" value="1"/>
</dbReference>
<reference evidence="4" key="1">
    <citation type="submission" date="2017-04" db="EMBL/GenBank/DDBJ databases">
        <title>Function of individual gut microbiota members based on whole genome sequencing of pure cultures obtained from chicken caecum.</title>
        <authorList>
            <person name="Medvecky M."/>
            <person name="Cejkova D."/>
            <person name="Polansky O."/>
            <person name="Karasova D."/>
            <person name="Kubasova T."/>
            <person name="Cizek A."/>
            <person name="Rychlik I."/>
        </authorList>
    </citation>
    <scope>NUCLEOTIDE SEQUENCE [LARGE SCALE GENOMIC DNA]</scope>
    <source>
        <strain evidence="4">An5</strain>
    </source>
</reference>
<protein>
    <recommendedName>
        <fullName evidence="2">Zinc-ribbon domain-containing protein</fullName>
    </recommendedName>
</protein>
<evidence type="ECO:0000256" key="1">
    <source>
        <dbReference type="SAM" id="MobiDB-lite"/>
    </source>
</evidence>
<proteinExistence type="predicted"/>
<keyword evidence="4" id="KW-1185">Reference proteome</keyword>
<dbReference type="RefSeq" id="WP_094335024.1">
    <property type="nucleotide sequence ID" value="NZ_NFIE01000004.1"/>
</dbReference>
<comment type="caution">
    <text evidence="3">The sequence shown here is derived from an EMBL/GenBank/DDBJ whole genome shotgun (WGS) entry which is preliminary data.</text>
</comment>
<evidence type="ECO:0000259" key="2">
    <source>
        <dbReference type="Pfam" id="PF13240"/>
    </source>
</evidence>
<dbReference type="Proteomes" id="UP000195781">
    <property type="component" value="Unassembled WGS sequence"/>
</dbReference>
<sequence>MFCTKCGAKLPDGARFCAMCGAPATMPETPSTPVAPASAPQPTSAPGSQPVAAATPAPVAAPVAAPAPAPVPAAASQPAPVAAGGLLNPFVQQVATRLGEPAQFIPELQTYLFVTKRFSAALANIHQYFLIYENNGVGYNEMRDYSAACTDWALHNYAGVPRGLQKGVAIYPVMLQHPMNPGAIQFVKEKPKAKFAAFTLPVVVDPIDRQVQFMDTTPVWGFAMWGGVKKAATEVLS</sequence>
<evidence type="ECO:0000313" key="3">
    <source>
        <dbReference type="EMBL" id="OUN89340.1"/>
    </source>
</evidence>
<name>A0A1Y3Y4W2_9ACTN</name>